<dbReference type="Pfam" id="PF00583">
    <property type="entry name" value="Acetyltransf_1"/>
    <property type="match status" value="1"/>
</dbReference>
<gene>
    <name evidence="2" type="ORF">KSZ_40560</name>
</gene>
<dbReference type="PROSITE" id="PS51186">
    <property type="entry name" value="GNAT"/>
    <property type="match status" value="1"/>
</dbReference>
<evidence type="ECO:0000313" key="3">
    <source>
        <dbReference type="Proteomes" id="UP000635565"/>
    </source>
</evidence>
<comment type="caution">
    <text evidence="2">The sequence shown here is derived from an EMBL/GenBank/DDBJ whole genome shotgun (WGS) entry which is preliminary data.</text>
</comment>
<dbReference type="Proteomes" id="UP000635565">
    <property type="component" value="Unassembled WGS sequence"/>
</dbReference>
<dbReference type="PANTHER" id="PTHR43233">
    <property type="entry name" value="FAMILY N-ACETYLTRANSFERASE, PUTATIVE (AFU_ORTHOLOGUE AFUA_6G03350)-RELATED"/>
    <property type="match status" value="1"/>
</dbReference>
<accession>A0ABQ3VIZ7</accession>
<dbReference type="InterPro" id="IPR000182">
    <property type="entry name" value="GNAT_dom"/>
</dbReference>
<dbReference type="RefSeq" id="WP_201363679.1">
    <property type="nucleotide sequence ID" value="NZ_BNJJ01000011.1"/>
</dbReference>
<proteinExistence type="predicted"/>
<protein>
    <submittedName>
        <fullName evidence="2">N-acetyltransferase</fullName>
    </submittedName>
</protein>
<keyword evidence="3" id="KW-1185">Reference proteome</keyword>
<reference evidence="2 3" key="1">
    <citation type="journal article" date="2021" name="Int. J. Syst. Evol. Microbiol.">
        <title>Reticulibacter mediterranei gen. nov., sp. nov., within the new family Reticulibacteraceae fam. nov., and Ktedonospora formicarum gen. nov., sp. nov., Ktedonobacter robiniae sp. nov., Dictyobacter formicarum sp. nov. and Dictyobacter arantiisoli sp. nov., belonging to the class Ktedonobacteria.</title>
        <authorList>
            <person name="Yabe S."/>
            <person name="Zheng Y."/>
            <person name="Wang C.M."/>
            <person name="Sakai Y."/>
            <person name="Abe K."/>
            <person name="Yokota A."/>
            <person name="Donadio S."/>
            <person name="Cavaletti L."/>
            <person name="Monciardini P."/>
        </authorList>
    </citation>
    <scope>NUCLEOTIDE SEQUENCE [LARGE SCALE GENOMIC DNA]</scope>
    <source>
        <strain evidence="2 3">SOSP1-9</strain>
    </source>
</reference>
<organism evidence="2 3">
    <name type="scientific">Dictyobacter formicarum</name>
    <dbReference type="NCBI Taxonomy" id="2778368"/>
    <lineage>
        <taxon>Bacteria</taxon>
        <taxon>Bacillati</taxon>
        <taxon>Chloroflexota</taxon>
        <taxon>Ktedonobacteria</taxon>
        <taxon>Ktedonobacterales</taxon>
        <taxon>Dictyobacteraceae</taxon>
        <taxon>Dictyobacter</taxon>
    </lineage>
</organism>
<sequence length="150" mass="17529">MSYEWQRGDYTISTDKKRLDITVIHSFLTQAYWSIGIPRETVEQALKHSLSFGLYKGQEQIGLARLVTDYTTFAYLADVFILEPYRGRGLSKWLLEVITTHPELQGLRRWLLATKDAHGLYKQSGFVPLRNPERFMEIQDPNIYIRSSTR</sequence>
<evidence type="ECO:0000259" key="1">
    <source>
        <dbReference type="PROSITE" id="PS51186"/>
    </source>
</evidence>
<feature type="domain" description="N-acetyltransferase" evidence="1">
    <location>
        <begin position="10"/>
        <end position="141"/>
    </location>
</feature>
<dbReference type="InterPro" id="IPR016181">
    <property type="entry name" value="Acyl_CoA_acyltransferase"/>
</dbReference>
<dbReference type="Gene3D" id="3.40.630.30">
    <property type="match status" value="1"/>
</dbReference>
<dbReference type="CDD" id="cd04301">
    <property type="entry name" value="NAT_SF"/>
    <property type="match status" value="1"/>
</dbReference>
<dbReference type="PANTHER" id="PTHR43233:SF1">
    <property type="entry name" value="FAMILY N-ACETYLTRANSFERASE, PUTATIVE (AFU_ORTHOLOGUE AFUA_6G03350)-RELATED"/>
    <property type="match status" value="1"/>
</dbReference>
<dbReference type="EMBL" id="BNJJ01000011">
    <property type="protein sequence ID" value="GHO86050.1"/>
    <property type="molecule type" value="Genomic_DNA"/>
</dbReference>
<dbReference type="SUPFAM" id="SSF55729">
    <property type="entry name" value="Acyl-CoA N-acyltransferases (Nat)"/>
    <property type="match status" value="1"/>
</dbReference>
<evidence type="ECO:0000313" key="2">
    <source>
        <dbReference type="EMBL" id="GHO86050.1"/>
    </source>
</evidence>
<dbReference type="InterPro" id="IPR053144">
    <property type="entry name" value="Acetyltransferase_Butenolide"/>
</dbReference>
<name>A0ABQ3VIZ7_9CHLR</name>